<dbReference type="Gene3D" id="1.10.287.770">
    <property type="entry name" value="YojJ-like"/>
    <property type="match status" value="1"/>
</dbReference>
<evidence type="ECO:0000256" key="9">
    <source>
        <dbReference type="ARBA" id="ARBA00023136"/>
    </source>
</evidence>
<dbReference type="InParanoid" id="A0A7R8UV59"/>
<evidence type="ECO:0000256" key="5">
    <source>
        <dbReference type="ARBA" id="ARBA00022692"/>
    </source>
</evidence>
<keyword evidence="5 12" id="KW-0812">Transmembrane</keyword>
<reference evidence="14 15" key="1">
    <citation type="submission" date="2020-11" db="EMBL/GenBank/DDBJ databases">
        <authorList>
            <person name="Wallbank WR R."/>
            <person name="Pardo Diaz C."/>
            <person name="Kozak K."/>
            <person name="Martin S."/>
            <person name="Jiggins C."/>
            <person name="Moest M."/>
            <person name="Warren A I."/>
            <person name="Generalovic N T."/>
            <person name="Byers J.R.P. K."/>
            <person name="Montejo-Kovacevich G."/>
            <person name="Yen C E."/>
        </authorList>
    </citation>
    <scope>NUCLEOTIDE SEQUENCE [LARGE SCALE GENOMIC DNA]</scope>
</reference>
<evidence type="ECO:0000256" key="10">
    <source>
        <dbReference type="ARBA" id="ARBA00023201"/>
    </source>
</evidence>
<keyword evidence="9 13" id="KW-0472">Membrane</keyword>
<dbReference type="AlphaFoldDB" id="A0A7R8UV59"/>
<evidence type="ECO:0000313" key="15">
    <source>
        <dbReference type="Proteomes" id="UP000594454"/>
    </source>
</evidence>
<accession>A0A7R8UV59</accession>
<dbReference type="Gene3D" id="1.10.287.820">
    <property type="entry name" value="Acid-sensing ion channel domain"/>
    <property type="match status" value="1"/>
</dbReference>
<evidence type="ECO:0000256" key="7">
    <source>
        <dbReference type="ARBA" id="ARBA00023053"/>
    </source>
</evidence>
<dbReference type="PANTHER" id="PTHR11690:SF243">
    <property type="entry name" value="PICKPOCKET 12-RELATED"/>
    <property type="match status" value="1"/>
</dbReference>
<dbReference type="Pfam" id="PF00858">
    <property type="entry name" value="ASC"/>
    <property type="match status" value="1"/>
</dbReference>
<keyword evidence="7" id="KW-0915">Sodium</keyword>
<keyword evidence="15" id="KW-1185">Reference proteome</keyword>
<evidence type="ECO:0000256" key="6">
    <source>
        <dbReference type="ARBA" id="ARBA00022989"/>
    </source>
</evidence>
<evidence type="ECO:0000256" key="2">
    <source>
        <dbReference type="ARBA" id="ARBA00007193"/>
    </source>
</evidence>
<dbReference type="PRINTS" id="PR01078">
    <property type="entry name" value="AMINACHANNEL"/>
</dbReference>
<dbReference type="EMBL" id="LR899012">
    <property type="protein sequence ID" value="CAD7087697.1"/>
    <property type="molecule type" value="Genomic_DNA"/>
</dbReference>
<dbReference type="Proteomes" id="UP000594454">
    <property type="component" value="Chromosome 4"/>
</dbReference>
<evidence type="ECO:0000256" key="13">
    <source>
        <dbReference type="SAM" id="Phobius"/>
    </source>
</evidence>
<dbReference type="PANTHER" id="PTHR11690">
    <property type="entry name" value="AMILORIDE-SENSITIVE SODIUM CHANNEL-RELATED"/>
    <property type="match status" value="1"/>
</dbReference>
<name>A0A7R8UV59_HERIL</name>
<evidence type="ECO:0000256" key="3">
    <source>
        <dbReference type="ARBA" id="ARBA00022448"/>
    </source>
</evidence>
<comment type="similarity">
    <text evidence="2 12">Belongs to the amiloride-sensitive sodium channel (TC 1.A.6) family.</text>
</comment>
<evidence type="ECO:0000256" key="8">
    <source>
        <dbReference type="ARBA" id="ARBA00023065"/>
    </source>
</evidence>
<dbReference type="GO" id="GO:0005886">
    <property type="term" value="C:plasma membrane"/>
    <property type="evidence" value="ECO:0007669"/>
    <property type="project" value="TreeGrafter"/>
</dbReference>
<dbReference type="InterPro" id="IPR001873">
    <property type="entry name" value="ENaC"/>
</dbReference>
<keyword evidence="6 13" id="KW-1133">Transmembrane helix</keyword>
<keyword evidence="4 12" id="KW-0894">Sodium channel</keyword>
<keyword evidence="11 12" id="KW-0407">Ion channel</keyword>
<evidence type="ECO:0008006" key="16">
    <source>
        <dbReference type="Google" id="ProtNLM"/>
    </source>
</evidence>
<evidence type="ECO:0000256" key="1">
    <source>
        <dbReference type="ARBA" id="ARBA00004141"/>
    </source>
</evidence>
<proteinExistence type="inferred from homology"/>
<dbReference type="GO" id="GO:0015280">
    <property type="term" value="F:ligand-gated sodium channel activity"/>
    <property type="evidence" value="ECO:0007669"/>
    <property type="project" value="TreeGrafter"/>
</dbReference>
<feature type="transmembrane region" description="Helical" evidence="13">
    <location>
        <begin position="91"/>
        <end position="109"/>
    </location>
</feature>
<protein>
    <recommendedName>
        <fullName evidence="16">Pickpocket protein 28</fullName>
    </recommendedName>
</protein>
<sequence length="589" mass="67315">MVYDDPNISFVRTLYRYGFLHVVYVYCSHEKVIHGGAFLNCGPDVVKRNIEEHFDDAQPTFYENTSAFAKNSSLHGLRFVGDDRLSLYERGFFFVSFLIAVLFSCNFIYEVYMEWVATPVIIGINPDLTYINEIPFPAITICNMNQALAGKVQNIKNGSTEFAMLRLLCGRKPPINSKNVTKDWLLFQKFIVDVAQPCSKMLVSCRYGSDEMNCSHLFRTVVTDEGLCCAFNLIDTKFMYKNANMIDHFAAFNPPNITAVDWSPEEGYEPNLPPNFYPRSAAGVGKSMGLSLVLDAQVDEYYCSSTNGVGFKALLHNPAEIPDIANYGISLQVGHEVGVTITPDIADASYLLRNMERKYRQCMFSNEAQLNYYATYTRRNCEMECEAKLHRERCDCVQYYMPHIEPNANVCGLSDMKCSDSVRYKTHKTSEELYQCSEECIPACFELGFSTNIYSSRLSHKQFLISDKPIQSMSEQYAEDNIVAVHFYYTERAFRSHTKQQFVGFTEFLSDTGGLMGLFLGFSVLSIVEIIYYILIRPYFATQRYNASVKYKRLVSNRQTGLPPTYQANLQYVARRYKRTIGFGKTLSK</sequence>
<evidence type="ECO:0000256" key="11">
    <source>
        <dbReference type="ARBA" id="ARBA00023303"/>
    </source>
</evidence>
<gene>
    <name evidence="14" type="ORF">HERILL_LOCUS10383</name>
</gene>
<keyword evidence="8 12" id="KW-0406">Ion transport</keyword>
<keyword evidence="3 12" id="KW-0813">Transport</keyword>
<comment type="subcellular location">
    <subcellularLocation>
        <location evidence="1">Membrane</location>
        <topology evidence="1">Multi-pass membrane protein</topology>
    </subcellularLocation>
</comment>
<evidence type="ECO:0000256" key="4">
    <source>
        <dbReference type="ARBA" id="ARBA00022461"/>
    </source>
</evidence>
<evidence type="ECO:0000256" key="12">
    <source>
        <dbReference type="RuleBase" id="RU000679"/>
    </source>
</evidence>
<evidence type="ECO:0000313" key="14">
    <source>
        <dbReference type="EMBL" id="CAD7087697.1"/>
    </source>
</evidence>
<dbReference type="FunCoup" id="A0A7R8UV59">
    <property type="interactions" value="10"/>
</dbReference>
<organism evidence="14 15">
    <name type="scientific">Hermetia illucens</name>
    <name type="common">Black soldier fly</name>
    <dbReference type="NCBI Taxonomy" id="343691"/>
    <lineage>
        <taxon>Eukaryota</taxon>
        <taxon>Metazoa</taxon>
        <taxon>Ecdysozoa</taxon>
        <taxon>Arthropoda</taxon>
        <taxon>Hexapoda</taxon>
        <taxon>Insecta</taxon>
        <taxon>Pterygota</taxon>
        <taxon>Neoptera</taxon>
        <taxon>Endopterygota</taxon>
        <taxon>Diptera</taxon>
        <taxon>Brachycera</taxon>
        <taxon>Stratiomyomorpha</taxon>
        <taxon>Stratiomyidae</taxon>
        <taxon>Hermetiinae</taxon>
        <taxon>Hermetia</taxon>
    </lineage>
</organism>
<dbReference type="OrthoDB" id="6021021at2759"/>
<keyword evidence="10 12" id="KW-0739">Sodium transport</keyword>
<feature type="transmembrane region" description="Helical" evidence="13">
    <location>
        <begin position="515"/>
        <end position="535"/>
    </location>
</feature>